<dbReference type="KEGG" id="fmu:J7337_011921"/>
<name>A0A9P8D878_9HYPO</name>
<protein>
    <submittedName>
        <fullName evidence="1">Uncharacterized protein</fullName>
    </submittedName>
</protein>
<dbReference type="RefSeq" id="XP_044676129.1">
    <property type="nucleotide sequence ID" value="XM_044829454.1"/>
</dbReference>
<proteinExistence type="predicted"/>
<comment type="caution">
    <text evidence="1">The sequence shown here is derived from an EMBL/GenBank/DDBJ whole genome shotgun (WGS) entry which is preliminary data.</text>
</comment>
<reference evidence="1" key="1">
    <citation type="journal article" date="2021" name="Mol. Plant Microbe Interact.">
        <title>Telomere to telomere genome assembly of Fusarium musae F31, causal agent of crown rot disease of banana.</title>
        <authorList>
            <person name="Degradi L."/>
            <person name="Tava V."/>
            <person name="Kunova A."/>
            <person name="Cortesi P."/>
            <person name="Saracchi M."/>
            <person name="Pasquali M."/>
        </authorList>
    </citation>
    <scope>NUCLEOTIDE SEQUENCE</scope>
    <source>
        <strain evidence="1">F31</strain>
    </source>
</reference>
<gene>
    <name evidence="1" type="ORF">J7337_011921</name>
</gene>
<dbReference type="GeneID" id="68319777"/>
<evidence type="ECO:0000313" key="2">
    <source>
        <dbReference type="Proteomes" id="UP000827133"/>
    </source>
</evidence>
<evidence type="ECO:0000313" key="1">
    <source>
        <dbReference type="EMBL" id="KAG9497129.1"/>
    </source>
</evidence>
<keyword evidence="2" id="KW-1185">Reference proteome</keyword>
<sequence length="431" mass="49824">MALVTTDPFIRLPPELRIQVLISAGCKSSILRIIQASPVLLQQYLAHKKSILRQVLAAEFDAEMIQDAMAILLFPNRRTCADKHQRKKLRRAHLRAWSKSQLPDPFKSNDDHLVDRLEKLHDKILLLVEDYVTKATASFPPQEYLCLPEIQPPSTEGHLVFKDLKVTPRFSSANLTSSEQKRFVKAFLAFDLLCKDTKFSFTPSNLRPRKISNAEFEAIGCVNSYVCSLYGAMLAQCNHADLPAAFATPTNLMRWYFPVPDALFFDANVYAPNLRLLSRDFGDEIGAGFSILGLDRLIKFLRYDMAKPDERKALDKKLKDVWMYGLYGFPAIAHPWEAYFHNLFATKQKYKNGHESSLYNQLSLEPKEKLRYKLGQERAWVFFNDSRFYPQESAERPTFPPERFLVDQPAKKTFINDWFDNLRDDKDQRRG</sequence>
<dbReference type="AlphaFoldDB" id="A0A9P8D878"/>
<organism evidence="1 2">
    <name type="scientific">Fusarium musae</name>
    <dbReference type="NCBI Taxonomy" id="1042133"/>
    <lineage>
        <taxon>Eukaryota</taxon>
        <taxon>Fungi</taxon>
        <taxon>Dikarya</taxon>
        <taxon>Ascomycota</taxon>
        <taxon>Pezizomycotina</taxon>
        <taxon>Sordariomycetes</taxon>
        <taxon>Hypocreomycetidae</taxon>
        <taxon>Hypocreales</taxon>
        <taxon>Nectriaceae</taxon>
        <taxon>Fusarium</taxon>
    </lineage>
</organism>
<dbReference type="EMBL" id="JAHBCI010000009">
    <property type="protein sequence ID" value="KAG9497129.1"/>
    <property type="molecule type" value="Genomic_DNA"/>
</dbReference>
<accession>A0A9P8D878</accession>
<dbReference type="Proteomes" id="UP000827133">
    <property type="component" value="Unassembled WGS sequence"/>
</dbReference>